<evidence type="ECO:0000313" key="2">
    <source>
        <dbReference type="Proteomes" id="UP000028006"/>
    </source>
</evidence>
<comment type="caution">
    <text evidence="1">The sequence shown here is derived from an EMBL/GenBank/DDBJ whole genome shotgun (WGS) entry which is preliminary data.</text>
</comment>
<reference evidence="1 2" key="1">
    <citation type="submission" date="2014-06" db="EMBL/GenBank/DDBJ databases">
        <title>Whole Genome Sequences of Three Symbiotic Endozoicomonas Bacteria.</title>
        <authorList>
            <person name="Neave M.J."/>
            <person name="Apprill A."/>
            <person name="Voolstra C.R."/>
        </authorList>
    </citation>
    <scope>NUCLEOTIDE SEQUENCE [LARGE SCALE GENOMIC DNA]</scope>
    <source>
        <strain evidence="1 2">LMG 24815</strain>
    </source>
</reference>
<sequence length="70" mass="7834">MINLFDAQCLWVFLVSMMTSSTKLSTEIVGNVCSGSVLCRYYCLVSAVYSNFVLKFFELMTTGTADKELL</sequence>
<protein>
    <submittedName>
        <fullName evidence="1">Uncharacterized protein</fullName>
    </submittedName>
</protein>
<keyword evidence="2" id="KW-1185">Reference proteome</keyword>
<dbReference type="AlphaFoldDB" id="A0A081N9Y7"/>
<name>A0A081N9Y7_9GAMM</name>
<organism evidence="1 2">
    <name type="scientific">Endozoicomonas montiporae</name>
    <dbReference type="NCBI Taxonomy" id="1027273"/>
    <lineage>
        <taxon>Bacteria</taxon>
        <taxon>Pseudomonadati</taxon>
        <taxon>Pseudomonadota</taxon>
        <taxon>Gammaproteobacteria</taxon>
        <taxon>Oceanospirillales</taxon>
        <taxon>Endozoicomonadaceae</taxon>
        <taxon>Endozoicomonas</taxon>
    </lineage>
</organism>
<proteinExistence type="predicted"/>
<dbReference type="EMBL" id="JOKG01000001">
    <property type="protein sequence ID" value="KEQ15260.1"/>
    <property type="molecule type" value="Genomic_DNA"/>
</dbReference>
<dbReference type="Proteomes" id="UP000028006">
    <property type="component" value="Unassembled WGS sequence"/>
</dbReference>
<evidence type="ECO:0000313" key="1">
    <source>
        <dbReference type="EMBL" id="KEQ15260.1"/>
    </source>
</evidence>
<accession>A0A081N9Y7</accession>
<gene>
    <name evidence="1" type="ORF">GZ77_00840</name>
</gene>